<proteinExistence type="predicted"/>
<gene>
    <name evidence="2" type="ORF">NTEN_LOCUS17128</name>
</gene>
<organism evidence="2 3">
    <name type="scientific">Nesidiocoris tenuis</name>
    <dbReference type="NCBI Taxonomy" id="355587"/>
    <lineage>
        <taxon>Eukaryota</taxon>
        <taxon>Metazoa</taxon>
        <taxon>Ecdysozoa</taxon>
        <taxon>Arthropoda</taxon>
        <taxon>Hexapoda</taxon>
        <taxon>Insecta</taxon>
        <taxon>Pterygota</taxon>
        <taxon>Neoptera</taxon>
        <taxon>Paraneoptera</taxon>
        <taxon>Hemiptera</taxon>
        <taxon>Heteroptera</taxon>
        <taxon>Panheteroptera</taxon>
        <taxon>Cimicomorpha</taxon>
        <taxon>Miridae</taxon>
        <taxon>Dicyphina</taxon>
        <taxon>Nesidiocoris</taxon>
    </lineage>
</organism>
<evidence type="ECO:0000313" key="2">
    <source>
        <dbReference type="EMBL" id="CAB0012384.1"/>
    </source>
</evidence>
<evidence type="ECO:0000256" key="1">
    <source>
        <dbReference type="SAM" id="MobiDB-lite"/>
    </source>
</evidence>
<dbReference type="Proteomes" id="UP000479000">
    <property type="component" value="Unassembled WGS sequence"/>
</dbReference>
<dbReference type="EMBL" id="CADCXU010025360">
    <property type="protein sequence ID" value="CAB0012384.1"/>
    <property type="molecule type" value="Genomic_DNA"/>
</dbReference>
<accession>A0A6H5H8Q0</accession>
<sequence length="208" mass="22501">MTEFHRNRWIKKSIATLPPQLSNQKNIFQKLRKKSHSTMDNLVSGVGDGDRRVGDGCVGDGRALVNDRVEPVDGVGRVLDGPHRAVRFDQGVAALHDVAVAAFVLLLLVAGQCVLDLVRVAVLGMRVVVFDGVGDGLSDGSVRQGDGSVRQGDGRSQELGCAGGRQEREGDDRLEIGRLDFDTVTQRTHSTSMIELLSALSSWLMIND</sequence>
<keyword evidence="3" id="KW-1185">Reference proteome</keyword>
<dbReference type="AlphaFoldDB" id="A0A6H5H8Q0"/>
<feature type="region of interest" description="Disordered" evidence="1">
    <location>
        <begin position="141"/>
        <end position="167"/>
    </location>
</feature>
<reference evidence="2 3" key="1">
    <citation type="submission" date="2020-02" db="EMBL/GenBank/DDBJ databases">
        <authorList>
            <person name="Ferguson B K."/>
        </authorList>
    </citation>
    <scope>NUCLEOTIDE SEQUENCE [LARGE SCALE GENOMIC DNA]</scope>
</reference>
<name>A0A6H5H8Q0_9HEMI</name>
<protein>
    <submittedName>
        <fullName evidence="2">Uncharacterized protein</fullName>
    </submittedName>
</protein>
<evidence type="ECO:0000313" key="3">
    <source>
        <dbReference type="Proteomes" id="UP000479000"/>
    </source>
</evidence>